<dbReference type="AlphaFoldDB" id="A0A8X6GTU9"/>
<dbReference type="EMBL" id="BMAO01006481">
    <property type="protein sequence ID" value="GFR08855.1"/>
    <property type="molecule type" value="Genomic_DNA"/>
</dbReference>
<gene>
    <name evidence="2" type="ORF">TNCT_708771</name>
</gene>
<evidence type="ECO:0000313" key="2">
    <source>
        <dbReference type="EMBL" id="GFR08855.1"/>
    </source>
</evidence>
<keyword evidence="3" id="KW-1185">Reference proteome</keyword>
<proteinExistence type="predicted"/>
<reference evidence="2" key="1">
    <citation type="submission" date="2020-07" db="EMBL/GenBank/DDBJ databases">
        <title>Multicomponent nature underlies the extraordinary mechanical properties of spider dragline silk.</title>
        <authorList>
            <person name="Kono N."/>
            <person name="Nakamura H."/>
            <person name="Mori M."/>
            <person name="Yoshida Y."/>
            <person name="Ohtoshi R."/>
            <person name="Malay A.D."/>
            <person name="Moran D.A.P."/>
            <person name="Tomita M."/>
            <person name="Numata K."/>
            <person name="Arakawa K."/>
        </authorList>
    </citation>
    <scope>NUCLEOTIDE SEQUENCE</scope>
</reference>
<dbReference type="Proteomes" id="UP000887116">
    <property type="component" value="Unassembled WGS sequence"/>
</dbReference>
<sequence>MVISTTMGLLVFLVELLLASIMDEKYEEMMKAKGFLLYNLDTLPAKFMQMAKEELGETEEVRRSTLERFRKCILGELF</sequence>
<feature type="signal peptide" evidence="1">
    <location>
        <begin position="1"/>
        <end position="19"/>
    </location>
</feature>
<name>A0A8X6GTU9_TRICU</name>
<evidence type="ECO:0000256" key="1">
    <source>
        <dbReference type="SAM" id="SignalP"/>
    </source>
</evidence>
<accession>A0A8X6GTU9</accession>
<comment type="caution">
    <text evidence="2">The sequence shown here is derived from an EMBL/GenBank/DDBJ whole genome shotgun (WGS) entry which is preliminary data.</text>
</comment>
<protein>
    <submittedName>
        <fullName evidence="2">Uncharacterized protein</fullName>
    </submittedName>
</protein>
<dbReference type="Gene3D" id="1.10.8.20">
    <property type="entry name" value="N-terminal domain of phosphatidylinositol transfer protein sec14p"/>
    <property type="match status" value="1"/>
</dbReference>
<feature type="chain" id="PRO_5036445561" evidence="1">
    <location>
        <begin position="20"/>
        <end position="78"/>
    </location>
</feature>
<evidence type="ECO:0000313" key="3">
    <source>
        <dbReference type="Proteomes" id="UP000887116"/>
    </source>
</evidence>
<organism evidence="2 3">
    <name type="scientific">Trichonephila clavata</name>
    <name type="common">Joro spider</name>
    <name type="synonym">Nephila clavata</name>
    <dbReference type="NCBI Taxonomy" id="2740835"/>
    <lineage>
        <taxon>Eukaryota</taxon>
        <taxon>Metazoa</taxon>
        <taxon>Ecdysozoa</taxon>
        <taxon>Arthropoda</taxon>
        <taxon>Chelicerata</taxon>
        <taxon>Arachnida</taxon>
        <taxon>Araneae</taxon>
        <taxon>Araneomorphae</taxon>
        <taxon>Entelegynae</taxon>
        <taxon>Araneoidea</taxon>
        <taxon>Nephilidae</taxon>
        <taxon>Trichonephila</taxon>
    </lineage>
</organism>
<keyword evidence="1" id="KW-0732">Signal</keyword>